<protein>
    <recommendedName>
        <fullName evidence="2">LPS biosynthesis protein</fullName>
    </recommendedName>
</protein>
<gene>
    <name evidence="1" type="ORF">BN533_00865</name>
</gene>
<dbReference type="STRING" id="1262914.BN533_00865"/>
<sequence>MRTKEEYYEDTLKNRALLESQEVLNCSCPYRRCEWHGKCRECVALHRYHAEHLPCCLQPLLREKITVLAGCCEMETTSRVKESEKFREYVKEQDAVRGKGRQI</sequence>
<name>R6I8U1_9FIRM</name>
<organism evidence="1">
    <name type="scientific">Phascolarctobacterium faecium</name>
    <dbReference type="NCBI Taxonomy" id="33025"/>
    <lineage>
        <taxon>Bacteria</taxon>
        <taxon>Bacillati</taxon>
        <taxon>Bacillota</taxon>
        <taxon>Negativicutes</taxon>
        <taxon>Acidaminococcales</taxon>
        <taxon>Acidaminococcaceae</taxon>
        <taxon>Phascolarctobacterium</taxon>
    </lineage>
</organism>
<accession>R6I8U1</accession>
<dbReference type="RefSeq" id="WP_021717767.1">
    <property type="nucleotide sequence ID" value="NZ_CALXOS010000002.1"/>
</dbReference>
<evidence type="ECO:0008006" key="2">
    <source>
        <dbReference type="Google" id="ProtNLM"/>
    </source>
</evidence>
<dbReference type="HOGENOM" id="CLU_2261116_0_0_9"/>
<comment type="caution">
    <text evidence="1">The sequence shown here is derived from an EMBL/GenBank/DDBJ whole genome shotgun (WGS) entry which is preliminary data.</text>
</comment>
<dbReference type="AlphaFoldDB" id="R6I8U1"/>
<dbReference type="EMBL" id="CBDS010000053">
    <property type="protein sequence ID" value="CDB45740.1"/>
    <property type="molecule type" value="Genomic_DNA"/>
</dbReference>
<proteinExistence type="predicted"/>
<evidence type="ECO:0000313" key="1">
    <source>
        <dbReference type="EMBL" id="CDB45740.1"/>
    </source>
</evidence>
<reference evidence="1" key="1">
    <citation type="submission" date="2012-11" db="EMBL/GenBank/DDBJ databases">
        <title>Dependencies among metagenomic species, viruses, plasmids and units of genetic variation.</title>
        <authorList>
            <person name="Nielsen H.B."/>
            <person name="Almeida M."/>
            <person name="Juncker A.S."/>
            <person name="Rasmussen S."/>
            <person name="Li J."/>
            <person name="Sunagawa S."/>
            <person name="Plichta D."/>
            <person name="Gautier L."/>
            <person name="Le Chatelier E."/>
            <person name="Peletier E."/>
            <person name="Bonde I."/>
            <person name="Nielsen T."/>
            <person name="Manichanh C."/>
            <person name="Arumugam M."/>
            <person name="Batto J."/>
            <person name="Santos M.B.Q.D."/>
            <person name="Blom N."/>
            <person name="Borruel N."/>
            <person name="Burgdorf K.S."/>
            <person name="Boumezbeur F."/>
            <person name="Casellas F."/>
            <person name="Dore J."/>
            <person name="Guarner F."/>
            <person name="Hansen T."/>
            <person name="Hildebrand F."/>
            <person name="Kaas R.S."/>
            <person name="Kennedy S."/>
            <person name="Kristiansen K."/>
            <person name="Kultima J.R."/>
            <person name="Leonard P."/>
            <person name="Levenez F."/>
            <person name="Lund O."/>
            <person name="Moumen B."/>
            <person name="Le Paslier D."/>
            <person name="Pons N."/>
            <person name="Pedersen O."/>
            <person name="Prifti E."/>
            <person name="Qin J."/>
            <person name="Raes J."/>
            <person name="Tap J."/>
            <person name="Tims S."/>
            <person name="Ussery D.W."/>
            <person name="Yamada T."/>
            <person name="MetaHit consortium"/>
            <person name="Renault P."/>
            <person name="Sicheritz-Ponten T."/>
            <person name="Bork P."/>
            <person name="Wang J."/>
            <person name="Brunak S."/>
            <person name="Ehrlich S.D."/>
        </authorList>
    </citation>
    <scope>NUCLEOTIDE SEQUENCE [LARGE SCALE GENOMIC DNA]</scope>
</reference>